<comment type="caution">
    <text evidence="10">The sequence shown here is derived from an EMBL/GenBank/DDBJ whole genome shotgun (WGS) entry which is preliminary data.</text>
</comment>
<dbReference type="GO" id="GO:0006334">
    <property type="term" value="P:nucleosome assembly"/>
    <property type="evidence" value="ECO:0007669"/>
    <property type="project" value="TreeGrafter"/>
</dbReference>
<name>A0A1R1PH34_ZANCU</name>
<dbReference type="EMBL" id="LSSK01001253">
    <property type="protein sequence ID" value="OMH80247.1"/>
    <property type="molecule type" value="Genomic_DNA"/>
</dbReference>
<keyword evidence="11" id="KW-1185">Reference proteome</keyword>
<dbReference type="GO" id="GO:0006335">
    <property type="term" value="P:DNA replication-dependent chromatin assembly"/>
    <property type="evidence" value="ECO:0007669"/>
    <property type="project" value="InterPro"/>
</dbReference>
<sequence length="394" mass="42483">MVKVGTLNKFESCESNSNQKSTDVQQSASGPSDESSLLINTNDREAKGDIGTNGTGCPNKSKPDGPTCNSTSFKLFHDDNLNSFFRRLSFSPDGSMLYVPTGVYKEKITNADGRTIKVPPTETVYCWSREALLGNPDFHFPGHKKPTVATSVCPVKFKIDDRGDGNGDDNDNENEYGDTSKYFSIVAVASQNAVVIYGLDTPSTEYIQNSSDQPLPPVKKSSAIAYLGGLHYGTLTDLSWSPNGQCLILVSTDGFATVVTFDLNELGTPTPYALASPVKNTALPKSVSEISEDSVVSLQIHESLSDDEFVVVDDDIMAEKYCTEEKAQTVDLPDTDADTAALLKVSTGTETHSVSPMAIPIKTSKSKEPAANLEGRAPSKKKRRIAPTLVSTHF</sequence>
<dbReference type="GO" id="GO:0033186">
    <property type="term" value="C:CAF-1 complex"/>
    <property type="evidence" value="ECO:0007669"/>
    <property type="project" value="TreeGrafter"/>
</dbReference>
<dbReference type="GO" id="GO:0005634">
    <property type="term" value="C:nucleus"/>
    <property type="evidence" value="ECO:0007669"/>
    <property type="project" value="UniProtKB-SubCell"/>
</dbReference>
<evidence type="ECO:0000313" key="10">
    <source>
        <dbReference type="EMBL" id="OMH80247.1"/>
    </source>
</evidence>
<evidence type="ECO:0000256" key="8">
    <source>
        <dbReference type="SAM" id="MobiDB-lite"/>
    </source>
</evidence>
<dbReference type="Pfam" id="PF24105">
    <property type="entry name" value="Beta-prop_CAF1B_HIR1"/>
    <property type="match status" value="1"/>
</dbReference>
<evidence type="ECO:0000259" key="9">
    <source>
        <dbReference type="Pfam" id="PF24105"/>
    </source>
</evidence>
<feature type="region of interest" description="Disordered" evidence="8">
    <location>
        <begin position="364"/>
        <end position="394"/>
    </location>
</feature>
<keyword evidence="4" id="KW-0227">DNA damage</keyword>
<reference evidence="11" key="1">
    <citation type="submission" date="2017-01" db="EMBL/GenBank/DDBJ databases">
        <authorList>
            <person name="Wang Y."/>
            <person name="White M."/>
            <person name="Kvist S."/>
            <person name="Moncalvo J.-M."/>
        </authorList>
    </citation>
    <scope>NUCLEOTIDE SEQUENCE [LARGE SCALE GENOMIC DNA]</scope>
    <source>
        <strain evidence="11">COL-18-3</strain>
    </source>
</reference>
<evidence type="ECO:0000256" key="2">
    <source>
        <dbReference type="ARBA" id="ARBA00022574"/>
    </source>
</evidence>
<keyword evidence="5" id="KW-0156">Chromatin regulator</keyword>
<feature type="domain" description="CAF1B/HIR1 beta-propeller" evidence="9">
    <location>
        <begin position="63"/>
        <end position="266"/>
    </location>
</feature>
<dbReference type="OrthoDB" id="71227at2759"/>
<evidence type="ECO:0000256" key="1">
    <source>
        <dbReference type="ARBA" id="ARBA00004123"/>
    </source>
</evidence>
<keyword evidence="3" id="KW-0677">Repeat</keyword>
<feature type="compositionally biased region" description="Polar residues" evidence="8">
    <location>
        <begin position="13"/>
        <end position="41"/>
    </location>
</feature>
<feature type="region of interest" description="Disordered" evidence="8">
    <location>
        <begin position="1"/>
        <end position="64"/>
    </location>
</feature>
<evidence type="ECO:0000256" key="4">
    <source>
        <dbReference type="ARBA" id="ARBA00022763"/>
    </source>
</evidence>
<organism evidence="10 11">
    <name type="scientific">Zancudomyces culisetae</name>
    <name type="common">Gut fungus</name>
    <name type="synonym">Smittium culisetae</name>
    <dbReference type="NCBI Taxonomy" id="1213189"/>
    <lineage>
        <taxon>Eukaryota</taxon>
        <taxon>Fungi</taxon>
        <taxon>Fungi incertae sedis</taxon>
        <taxon>Zoopagomycota</taxon>
        <taxon>Kickxellomycotina</taxon>
        <taxon>Harpellomycetes</taxon>
        <taxon>Harpellales</taxon>
        <taxon>Legeriomycetaceae</taxon>
        <taxon>Zancudomyces</taxon>
    </lineage>
</organism>
<dbReference type="PANTHER" id="PTHR15271:SF4">
    <property type="entry name" value="CHROMATIN ASSEMBLY FACTOR 1 SUBUNIT B"/>
    <property type="match status" value="1"/>
</dbReference>
<dbReference type="SUPFAM" id="SSF50978">
    <property type="entry name" value="WD40 repeat-like"/>
    <property type="match status" value="1"/>
</dbReference>
<evidence type="ECO:0000313" key="11">
    <source>
        <dbReference type="Proteomes" id="UP000188320"/>
    </source>
</evidence>
<evidence type="ECO:0000256" key="3">
    <source>
        <dbReference type="ARBA" id="ARBA00022737"/>
    </source>
</evidence>
<evidence type="ECO:0000256" key="5">
    <source>
        <dbReference type="ARBA" id="ARBA00022853"/>
    </source>
</evidence>
<dbReference type="GO" id="GO:0006281">
    <property type="term" value="P:DNA repair"/>
    <property type="evidence" value="ECO:0007669"/>
    <property type="project" value="UniProtKB-KW"/>
</dbReference>
<dbReference type="InterPro" id="IPR055410">
    <property type="entry name" value="Beta-prop_CAF1B_HIR1"/>
</dbReference>
<gene>
    <name evidence="10" type="ORF">AX774_g6328</name>
</gene>
<keyword evidence="2" id="KW-0853">WD repeat</keyword>
<keyword evidence="6" id="KW-0234">DNA repair</keyword>
<protein>
    <submittedName>
        <fullName evidence="10">Chromatin assembly factor 1 subunit B</fullName>
    </submittedName>
</protein>
<dbReference type="Proteomes" id="UP000188320">
    <property type="component" value="Unassembled WGS sequence"/>
</dbReference>
<evidence type="ECO:0000256" key="7">
    <source>
        <dbReference type="ARBA" id="ARBA00023242"/>
    </source>
</evidence>
<dbReference type="InterPro" id="IPR036322">
    <property type="entry name" value="WD40_repeat_dom_sf"/>
</dbReference>
<accession>A0A1R1PH34</accession>
<keyword evidence="7" id="KW-0539">Nucleus</keyword>
<dbReference type="InterPro" id="IPR015943">
    <property type="entry name" value="WD40/YVTN_repeat-like_dom_sf"/>
</dbReference>
<dbReference type="InterPro" id="IPR045145">
    <property type="entry name" value="PTHR15271"/>
</dbReference>
<dbReference type="AlphaFoldDB" id="A0A1R1PH34"/>
<comment type="subcellular location">
    <subcellularLocation>
        <location evidence="1">Nucleus</location>
    </subcellularLocation>
</comment>
<dbReference type="Gene3D" id="2.130.10.10">
    <property type="entry name" value="YVTN repeat-like/Quinoprotein amine dehydrogenase"/>
    <property type="match status" value="1"/>
</dbReference>
<proteinExistence type="predicted"/>
<dbReference type="PANTHER" id="PTHR15271">
    <property type="entry name" value="CHROMATIN ASSEMBLY FACTOR 1 SUBUNIT B"/>
    <property type="match status" value="1"/>
</dbReference>
<evidence type="ECO:0000256" key="6">
    <source>
        <dbReference type="ARBA" id="ARBA00023204"/>
    </source>
</evidence>